<sequence>MRGGVVDKYAGRLLADRYRLPKPPTDGFELAECAAYDTASGQEVLVRQVPLPEVVDAETLAGGFRGASERATRTPDDPVVRRAVEAAAAAARLPDHPRLDQVYDVFVQGDGLWIVSELVPARPLAALLAEQRLNPYRAAEVAADLLSALRVVHASGWVHRNLTARTVLVCEDGRAMLTGLAIGAAEEVLCGYDPFPLSTTDDDAPGGPGVPTEGAIAPPPARQGLPPGASRPAAPQPSPDRQPHPQPQPQPRPNLVKGPEPLPGFGPQGPPGPRPESSVGRPAEESEPLPAGPEPGVVYGPQELTVHRPPQPGEPRPEPDVVYGPREPGQTPARRPGGGAADLVARMRQQSGMPARHPVEDRPAQAATGFPESWDFEGGRAPEPGPDPRPGARPPGAADAAGPQSPQQSTQQWARQQAVNAGQEYGRQPQAHRPSPAAVERAGRSGAIAAYRAGARAGADAAERGRPPSTESGEQPAAEPQGEGPAGLPGRHRTSHPVRTGWETPAPGTPHAGSAARHELPRGGGAWVPGAAESAPREGLAADDGVSPPELSAPDARSGGADAGRELPPGGADGVPRGGWAPGPRRAPRPEGAADGSQGHGLPAPGREAESWASAVPSGVPSARPQSPAALGPGPGPGSGPGPAPWQASERPAGTGHIPDPGRRYRGPDGARAAERARQARITTVGAVTERWAPEQAGPVYDHWRLAPPVGPAADLWALGALLFRAVQGHPPYPEENAAELTQAVCAEQPAFAEDSGALRPVIESLLRQDPTERPSTEELAGWLRSIIRSAPAPTVGLRTATPPMLNPGEPADPHRLPVIRRRGELVSRRKRRTASSPRRLGWVLLSLILLGVAGAMAYALFLMETAETGGSGSANPGQEQTGQSAGTSGDQPSGESAGPAGGSGEEAEEGEDATPGPTGQQDPTPSGPVEGPGPPPEGFTRHEDEAGFALNIPQGWERRTGTLEGQVQFVSGDLVLTVVPGRDDMGEFGDDPSEYQMEQEPELAEFRSAIWQSSGGLREGTQGNVAFAQGIFGWKSGGVQWVARNYAALIEGEYHVVLLRGREEQRDEINEIYETIASSYTITD</sequence>
<dbReference type="GO" id="GO:0005524">
    <property type="term" value="F:ATP binding"/>
    <property type="evidence" value="ECO:0007669"/>
    <property type="project" value="UniProtKB-KW"/>
</dbReference>
<protein>
    <submittedName>
        <fullName evidence="7">Protein tyrosine kinase</fullName>
    </submittedName>
</protein>
<organism evidence="7 8">
    <name type="scientific">Streptomyces aidingensis</name>
    <dbReference type="NCBI Taxonomy" id="910347"/>
    <lineage>
        <taxon>Bacteria</taxon>
        <taxon>Bacillati</taxon>
        <taxon>Actinomycetota</taxon>
        <taxon>Actinomycetes</taxon>
        <taxon>Kitasatosporales</taxon>
        <taxon>Streptomycetaceae</taxon>
        <taxon>Streptomyces</taxon>
    </lineage>
</organism>
<comment type="similarity">
    <text evidence="1">Belongs to the protein kinase superfamily. STE Ser/Thr protein kinase family. STE20 subfamily.</text>
</comment>
<evidence type="ECO:0000259" key="6">
    <source>
        <dbReference type="PROSITE" id="PS50011"/>
    </source>
</evidence>
<feature type="compositionally biased region" description="Pro residues" evidence="4">
    <location>
        <begin position="260"/>
        <end position="274"/>
    </location>
</feature>
<feature type="compositionally biased region" description="Pro residues" evidence="4">
    <location>
        <begin position="383"/>
        <end position="393"/>
    </location>
</feature>
<feature type="compositionally biased region" description="Pro residues" evidence="4">
    <location>
        <begin position="234"/>
        <end position="252"/>
    </location>
</feature>
<feature type="compositionally biased region" description="Pro residues" evidence="4">
    <location>
        <begin position="634"/>
        <end position="644"/>
    </location>
</feature>
<evidence type="ECO:0000313" key="7">
    <source>
        <dbReference type="EMBL" id="SFB84085.1"/>
    </source>
</evidence>
<feature type="compositionally biased region" description="Low complexity" evidence="4">
    <location>
        <begin position="915"/>
        <end position="930"/>
    </location>
</feature>
<evidence type="ECO:0000256" key="3">
    <source>
        <dbReference type="ARBA" id="ARBA00022840"/>
    </source>
</evidence>
<feature type="compositionally biased region" description="Gly residues" evidence="4">
    <location>
        <begin position="571"/>
        <end position="581"/>
    </location>
</feature>
<dbReference type="AlphaFoldDB" id="A0A1I1EAF7"/>
<keyword evidence="8" id="KW-1185">Reference proteome</keyword>
<feature type="transmembrane region" description="Helical" evidence="5">
    <location>
        <begin position="841"/>
        <end position="862"/>
    </location>
</feature>
<keyword evidence="5" id="KW-0812">Transmembrane</keyword>
<dbReference type="InterPro" id="IPR000719">
    <property type="entry name" value="Prot_kinase_dom"/>
</dbReference>
<dbReference type="PROSITE" id="PS50011">
    <property type="entry name" value="PROTEIN_KINASE_DOM"/>
    <property type="match status" value="1"/>
</dbReference>
<feature type="compositionally biased region" description="Basic and acidic residues" evidence="4">
    <location>
        <begin position="812"/>
        <end position="828"/>
    </location>
</feature>
<feature type="region of interest" description="Disordered" evidence="4">
    <location>
        <begin position="800"/>
        <end position="834"/>
    </location>
</feature>
<evidence type="ECO:0000256" key="1">
    <source>
        <dbReference type="ARBA" id="ARBA00008874"/>
    </source>
</evidence>
<dbReference type="InterPro" id="IPR011009">
    <property type="entry name" value="Kinase-like_dom_sf"/>
</dbReference>
<name>A0A1I1EAF7_9ACTN</name>
<evidence type="ECO:0000313" key="8">
    <source>
        <dbReference type="Proteomes" id="UP000199207"/>
    </source>
</evidence>
<feature type="compositionally biased region" description="Basic and acidic residues" evidence="4">
    <location>
        <begin position="660"/>
        <end position="678"/>
    </location>
</feature>
<dbReference type="EMBL" id="FOLM01000001">
    <property type="protein sequence ID" value="SFB84085.1"/>
    <property type="molecule type" value="Genomic_DNA"/>
</dbReference>
<dbReference type="SMART" id="SM00220">
    <property type="entry name" value="S_TKc"/>
    <property type="match status" value="1"/>
</dbReference>
<dbReference type="Pfam" id="PF07714">
    <property type="entry name" value="PK_Tyr_Ser-Thr"/>
    <property type="match status" value="1"/>
</dbReference>
<accession>A0A1I1EAF7</accession>
<dbReference type="STRING" id="910347.SAMN05421773_101217"/>
<keyword evidence="2" id="KW-0547">Nucleotide-binding</keyword>
<proteinExistence type="inferred from homology"/>
<dbReference type="GO" id="GO:0004672">
    <property type="term" value="F:protein kinase activity"/>
    <property type="evidence" value="ECO:0007669"/>
    <property type="project" value="InterPro"/>
</dbReference>
<feature type="region of interest" description="Disordered" evidence="4">
    <location>
        <begin position="870"/>
        <end position="943"/>
    </location>
</feature>
<dbReference type="InterPro" id="IPR001245">
    <property type="entry name" value="Ser-Thr/Tyr_kinase_cat_dom"/>
</dbReference>
<gene>
    <name evidence="7" type="ORF">SAMN05421773_101217</name>
</gene>
<feature type="compositionally biased region" description="Polar residues" evidence="4">
    <location>
        <begin position="874"/>
        <end position="892"/>
    </location>
</feature>
<feature type="region of interest" description="Disordered" evidence="4">
    <location>
        <begin position="199"/>
        <end position="678"/>
    </location>
</feature>
<feature type="compositionally biased region" description="Low complexity" evidence="4">
    <location>
        <begin position="582"/>
        <end position="594"/>
    </location>
</feature>
<dbReference type="PANTHER" id="PTHR45832:SF22">
    <property type="entry name" value="SERINE_THREONINE-PROTEIN KINASE SAMKA-RELATED"/>
    <property type="match status" value="1"/>
</dbReference>
<evidence type="ECO:0000256" key="2">
    <source>
        <dbReference type="ARBA" id="ARBA00022741"/>
    </source>
</evidence>
<dbReference type="Proteomes" id="UP000199207">
    <property type="component" value="Unassembled WGS sequence"/>
</dbReference>
<reference evidence="7 8" key="1">
    <citation type="submission" date="2016-10" db="EMBL/GenBank/DDBJ databases">
        <authorList>
            <person name="de Groot N.N."/>
        </authorList>
    </citation>
    <scope>NUCLEOTIDE SEQUENCE [LARGE SCALE GENOMIC DNA]</scope>
    <source>
        <strain evidence="7 8">CGMCC 4.5739</strain>
    </source>
</reference>
<keyword evidence="5" id="KW-0472">Membrane</keyword>
<keyword evidence="7" id="KW-0808">Transferase</keyword>
<evidence type="ECO:0000256" key="5">
    <source>
        <dbReference type="SAM" id="Phobius"/>
    </source>
</evidence>
<dbReference type="SUPFAM" id="SSF56112">
    <property type="entry name" value="Protein kinase-like (PK-like)"/>
    <property type="match status" value="1"/>
</dbReference>
<feature type="domain" description="Protein kinase" evidence="6">
    <location>
        <begin position="1"/>
        <end position="784"/>
    </location>
</feature>
<dbReference type="PANTHER" id="PTHR45832">
    <property type="entry name" value="SERINE/THREONINE-PROTEIN KINASE SAMKA-RELATED-RELATED"/>
    <property type="match status" value="1"/>
</dbReference>
<dbReference type="InterPro" id="IPR051931">
    <property type="entry name" value="PAK3-like"/>
</dbReference>
<dbReference type="RefSeq" id="WP_245833722.1">
    <property type="nucleotide sequence ID" value="NZ_FOLM01000001.1"/>
</dbReference>
<keyword evidence="5" id="KW-1133">Transmembrane helix</keyword>
<feature type="compositionally biased region" description="Low complexity" evidence="4">
    <location>
        <begin position="444"/>
        <end position="460"/>
    </location>
</feature>
<dbReference type="Gene3D" id="1.10.510.10">
    <property type="entry name" value="Transferase(Phosphotransferase) domain 1"/>
    <property type="match status" value="2"/>
</dbReference>
<keyword evidence="7" id="KW-0418">Kinase</keyword>
<evidence type="ECO:0000256" key="4">
    <source>
        <dbReference type="SAM" id="MobiDB-lite"/>
    </source>
</evidence>
<feature type="compositionally biased region" description="Low complexity" evidence="4">
    <location>
        <begin position="394"/>
        <end position="418"/>
    </location>
</feature>
<keyword evidence="3" id="KW-0067">ATP-binding</keyword>